<sequence length="571" mass="59537">MLSEGATAPGFELPALVDGERRRVALDEYLGDDVVILAFYPADFNPACDEESCDLDELDLFTMQKDVTILGISPDSVYSHRAFAESYDLKVPLLADTDGEVAERYDIGLVDDIGQRLIERAVAVVDHDGTVTYAWSTDDMSELPRVDELKDALAETGGDDTAFARYRVGHAHYTEGRRAFTSAMEAFENTEWVMAQHDFQQACEEFEEAADRFDTALRFVDDEALAPIYEGANEKATALWQAADWLTRAASAYSSGSGAKGQKLRDDAEVPLSTVREYIEPPDPDDPWPPDVADLEKAETEDYSILPTDPDVGDAALDVDIDAEVTDEGATASDPAPGPADSGEDGAANDGEAGPATASDGDGGAADADFDDAELAEIQAELAANNPESEPSVEEVTEESTAIVEAPPMGDSDGEGEPADADVPEESTSIVDPPSTDASESADDSSDDGAGAVDETATDEGGAADETAVGSGDGPTEADASGTATAATDEGVADGEEAADVTSGGELPASADAETDTAADGTDGADERDGTDDEDGTDLQFELAEPDPDPIDAGPPAPPVEEADGESGLDE</sequence>
<dbReference type="Proteomes" id="UP001268864">
    <property type="component" value="Unassembled WGS sequence"/>
</dbReference>
<dbReference type="Gene3D" id="3.40.30.10">
    <property type="entry name" value="Glutaredoxin"/>
    <property type="match status" value="1"/>
</dbReference>
<organism evidence="4 5">
    <name type="scientific">Haloarcula onubensis</name>
    <dbReference type="NCBI Taxonomy" id="2950539"/>
    <lineage>
        <taxon>Archaea</taxon>
        <taxon>Methanobacteriati</taxon>
        <taxon>Methanobacteriota</taxon>
        <taxon>Stenosarchaea group</taxon>
        <taxon>Halobacteria</taxon>
        <taxon>Halobacteriales</taxon>
        <taxon>Haloarculaceae</taxon>
        <taxon>Haloarcula</taxon>
    </lineage>
</organism>
<feature type="compositionally biased region" description="Acidic residues" evidence="2">
    <location>
        <begin position="317"/>
        <end position="327"/>
    </location>
</feature>
<dbReference type="InterPro" id="IPR013766">
    <property type="entry name" value="Thioredoxin_domain"/>
</dbReference>
<dbReference type="SUPFAM" id="SSF52833">
    <property type="entry name" value="Thioredoxin-like"/>
    <property type="match status" value="1"/>
</dbReference>
<reference evidence="4 5" key="1">
    <citation type="submission" date="2022-06" db="EMBL/GenBank/DDBJ databases">
        <title>Halomicroarcula sp. a new haloarchaeum isolate from saline soil.</title>
        <authorList>
            <person name="Strakova D."/>
            <person name="Galisteo C."/>
            <person name="Sanchez-Porro C."/>
            <person name="Ventosa A."/>
        </authorList>
    </citation>
    <scope>NUCLEOTIDE SEQUENCE [LARGE SCALE GENOMIC DNA]</scope>
    <source>
        <strain evidence="4 5">S3CR25-11</strain>
    </source>
</reference>
<dbReference type="EMBL" id="JAMQOS010000002">
    <property type="protein sequence ID" value="MDS0281812.1"/>
    <property type="molecule type" value="Genomic_DNA"/>
</dbReference>
<feature type="compositionally biased region" description="Low complexity" evidence="2">
    <location>
        <begin position="345"/>
        <end position="360"/>
    </location>
</feature>
<comment type="caution">
    <text evidence="4">The sequence shown here is derived from an EMBL/GenBank/DDBJ whole genome shotgun (WGS) entry which is preliminary data.</text>
</comment>
<feature type="compositionally biased region" description="Acidic residues" evidence="2">
    <location>
        <begin position="412"/>
        <end position="425"/>
    </location>
</feature>
<evidence type="ECO:0000256" key="1">
    <source>
        <dbReference type="ARBA" id="ARBA00023284"/>
    </source>
</evidence>
<dbReference type="PANTHER" id="PTHR43110">
    <property type="entry name" value="THIOL PEROXIDASE"/>
    <property type="match status" value="1"/>
</dbReference>
<feature type="compositionally biased region" description="Acidic residues" evidence="2">
    <location>
        <begin position="561"/>
        <end position="571"/>
    </location>
</feature>
<dbReference type="InterPro" id="IPR050455">
    <property type="entry name" value="Tpx_Peroxidase_subfamily"/>
</dbReference>
<evidence type="ECO:0000313" key="4">
    <source>
        <dbReference type="EMBL" id="MDS0281812.1"/>
    </source>
</evidence>
<dbReference type="PROSITE" id="PS51352">
    <property type="entry name" value="THIOREDOXIN_2"/>
    <property type="match status" value="1"/>
</dbReference>
<dbReference type="RefSeq" id="WP_310899654.1">
    <property type="nucleotide sequence ID" value="NZ_JAMQOS010000002.1"/>
</dbReference>
<accession>A0ABU2FNH9</accession>
<dbReference type="InterPro" id="IPR000866">
    <property type="entry name" value="AhpC/TSA"/>
</dbReference>
<feature type="domain" description="Thioredoxin" evidence="3">
    <location>
        <begin position="2"/>
        <end position="158"/>
    </location>
</feature>
<dbReference type="Pfam" id="PF00578">
    <property type="entry name" value="AhpC-TSA"/>
    <property type="match status" value="1"/>
</dbReference>
<name>A0ABU2FNH9_9EURY</name>
<proteinExistence type="predicted"/>
<feature type="compositionally biased region" description="Low complexity" evidence="2">
    <location>
        <begin position="477"/>
        <end position="490"/>
    </location>
</feature>
<feature type="compositionally biased region" description="Acidic residues" evidence="2">
    <location>
        <begin position="513"/>
        <end position="537"/>
    </location>
</feature>
<evidence type="ECO:0000256" key="2">
    <source>
        <dbReference type="SAM" id="MobiDB-lite"/>
    </source>
</evidence>
<feature type="region of interest" description="Disordered" evidence="2">
    <location>
        <begin position="302"/>
        <end position="571"/>
    </location>
</feature>
<evidence type="ECO:0000259" key="3">
    <source>
        <dbReference type="PROSITE" id="PS51352"/>
    </source>
</evidence>
<keyword evidence="5" id="KW-1185">Reference proteome</keyword>
<feature type="compositionally biased region" description="Low complexity" evidence="2">
    <location>
        <begin position="376"/>
        <end position="390"/>
    </location>
</feature>
<dbReference type="InterPro" id="IPR036249">
    <property type="entry name" value="Thioredoxin-like_sf"/>
</dbReference>
<dbReference type="PANTHER" id="PTHR43110:SF1">
    <property type="entry name" value="THIOL PEROXIDASE"/>
    <property type="match status" value="1"/>
</dbReference>
<protein>
    <submittedName>
        <fullName evidence="4">Peroxiredoxin</fullName>
    </submittedName>
</protein>
<gene>
    <name evidence="4" type="ORF">NDI86_06725</name>
</gene>
<keyword evidence="1" id="KW-0676">Redox-active center</keyword>
<evidence type="ECO:0000313" key="5">
    <source>
        <dbReference type="Proteomes" id="UP001268864"/>
    </source>
</evidence>